<sequence length="296" mass="31737">MKKQALILALAALLLIPGLALAGGSKDICDTKYPVVLAHGMGASAEILGIMDYWWGIEEALEDEGAEVYITSVNGMDATENKAADFQRQAFQIMAVSGASKINVIGHSHGTIYTRYAMSNLSLGRYVKSHTSIAGPHQGSSIADLIMNGLPSGLLSVGGDVLDFVYAFIFGDDNPQSLENGYDLVTDYMSDVFNPNTPNLSSVYYQSWAAKAKAGCNSVVLAPTWLIMLGYEGSNDGLVGVESAKWGKFRGVEDGAWWSLGVDHLNIVGQLFGITPGFDAPDFFVDIVSDLKDRGY</sequence>
<proteinExistence type="predicted"/>
<gene>
    <name evidence="3" type="ORF">SAMN02745216_00664</name>
</gene>
<dbReference type="Proteomes" id="UP000183994">
    <property type="component" value="Unassembled WGS sequence"/>
</dbReference>
<dbReference type="InterPro" id="IPR029058">
    <property type="entry name" value="AB_hydrolase_fold"/>
</dbReference>
<dbReference type="Gene3D" id="3.40.50.1820">
    <property type="entry name" value="alpha/beta hydrolase"/>
    <property type="match status" value="1"/>
</dbReference>
<dbReference type="STRING" id="1121393.SAMN02745216_00664"/>
<protein>
    <submittedName>
        <fullName evidence="3">Triacylglycerol lipase</fullName>
    </submittedName>
</protein>
<dbReference type="Pfam" id="PF00561">
    <property type="entry name" value="Abhydrolase_1"/>
    <property type="match status" value="1"/>
</dbReference>
<evidence type="ECO:0000256" key="1">
    <source>
        <dbReference type="SAM" id="SignalP"/>
    </source>
</evidence>
<feature type="chain" id="PRO_5012274330" evidence="1">
    <location>
        <begin position="23"/>
        <end position="296"/>
    </location>
</feature>
<dbReference type="OrthoDB" id="2004167at2"/>
<dbReference type="InterPro" id="IPR000073">
    <property type="entry name" value="AB_hydrolase_1"/>
</dbReference>
<keyword evidence="1" id="KW-0732">Signal</keyword>
<evidence type="ECO:0000313" key="4">
    <source>
        <dbReference type="Proteomes" id="UP000183994"/>
    </source>
</evidence>
<name>A0A1M6EIS6_9BACT</name>
<reference evidence="4" key="1">
    <citation type="submission" date="2016-11" db="EMBL/GenBank/DDBJ databases">
        <authorList>
            <person name="Varghese N."/>
            <person name="Submissions S."/>
        </authorList>
    </citation>
    <scope>NUCLEOTIDE SEQUENCE [LARGE SCALE GENOMIC DNA]</scope>
    <source>
        <strain evidence="4">DSM 16219</strain>
    </source>
</reference>
<feature type="domain" description="AB hydrolase-1" evidence="2">
    <location>
        <begin position="33"/>
        <end position="150"/>
    </location>
</feature>
<dbReference type="EMBL" id="FQZU01000002">
    <property type="protein sequence ID" value="SHI85384.1"/>
    <property type="molecule type" value="Genomic_DNA"/>
</dbReference>
<organism evidence="3 4">
    <name type="scientific">Desulfatibacillum alkenivorans DSM 16219</name>
    <dbReference type="NCBI Taxonomy" id="1121393"/>
    <lineage>
        <taxon>Bacteria</taxon>
        <taxon>Pseudomonadati</taxon>
        <taxon>Thermodesulfobacteriota</taxon>
        <taxon>Desulfobacteria</taxon>
        <taxon>Desulfobacterales</taxon>
        <taxon>Desulfatibacillaceae</taxon>
        <taxon>Desulfatibacillum</taxon>
    </lineage>
</organism>
<accession>A0A1M6EIS6</accession>
<feature type="signal peptide" evidence="1">
    <location>
        <begin position="1"/>
        <end position="22"/>
    </location>
</feature>
<evidence type="ECO:0000313" key="3">
    <source>
        <dbReference type="EMBL" id="SHI85384.1"/>
    </source>
</evidence>
<dbReference type="AlphaFoldDB" id="A0A1M6EIS6"/>
<dbReference type="SUPFAM" id="SSF53474">
    <property type="entry name" value="alpha/beta-Hydrolases"/>
    <property type="match status" value="1"/>
</dbReference>
<keyword evidence="4" id="KW-1185">Reference proteome</keyword>
<evidence type="ECO:0000259" key="2">
    <source>
        <dbReference type="Pfam" id="PF00561"/>
    </source>
</evidence>